<evidence type="ECO:0000313" key="3">
    <source>
        <dbReference type="Proteomes" id="UP001315686"/>
    </source>
</evidence>
<evidence type="ECO:0000256" key="1">
    <source>
        <dbReference type="SAM" id="Phobius"/>
    </source>
</evidence>
<feature type="transmembrane region" description="Helical" evidence="1">
    <location>
        <begin position="372"/>
        <end position="394"/>
    </location>
</feature>
<reference evidence="2 3" key="1">
    <citation type="journal article" date="2021" name="Arch. Microbiol.">
        <title>Harenicola maris gen. nov., sp. nov. isolated from the Sea of Japan shallow sediments.</title>
        <authorList>
            <person name="Romanenko L.A."/>
            <person name="Kurilenko V.V."/>
            <person name="Chernysheva N.Y."/>
            <person name="Tekutyeva L.A."/>
            <person name="Velansky P.V."/>
            <person name="Svetashev V.I."/>
            <person name="Isaeva M.P."/>
        </authorList>
    </citation>
    <scope>NUCLEOTIDE SEQUENCE [LARGE SCALE GENOMIC DNA]</scope>
    <source>
        <strain evidence="2 3">KMM 3653</strain>
    </source>
</reference>
<evidence type="ECO:0000313" key="2">
    <source>
        <dbReference type="EMBL" id="MBT0957606.1"/>
    </source>
</evidence>
<dbReference type="EMBL" id="JADQAZ010000002">
    <property type="protein sequence ID" value="MBT0957606.1"/>
    <property type="molecule type" value="Genomic_DNA"/>
</dbReference>
<dbReference type="InterPro" id="IPR032809">
    <property type="entry name" value="Put_HupE_UreJ"/>
</dbReference>
<keyword evidence="1" id="KW-1133">Transmembrane helix</keyword>
<gene>
    <name evidence="2" type="ORF">IV417_09420</name>
</gene>
<proteinExistence type="predicted"/>
<feature type="transmembrane region" description="Helical" evidence="1">
    <location>
        <begin position="267"/>
        <end position="285"/>
    </location>
</feature>
<sequence length="399" mass="41494">MGIIDPLVALKLTLGALVSSLIAVMCLAGPLAAHELRPAVGDVSVQAESVTLKIVLNAEAMLAGVDQAAGGNTDTAPEAADYDALRALDDAALAEAFRAEWEALSGGFDVKAGGQDVPLSITGLTVTPEPDAELPRDTVLELSGPLPEGDAPVTVGWTAAFGPMALRQVGGGEDAYSDFLNPGDTSAPLPRGEIATEGWGSVFGRYIIIGFEHIIPKGLDHILFVLGLFFFALKAKPLLMQVTAFTLAHTVTLALASLGIVNLPGSVVEPLIAASIVYVAVENILRPKLGALRTAVVFGFGLLHGLGFASVLGDVGLEPGRFVVGLIAFNIGVEIGQLTVIAIAFALVMLAVQCARSVDLPMEEDAVRETDVLYRAVSITGSLAIALMGAWWVIERTLL</sequence>
<feature type="transmembrane region" description="Helical" evidence="1">
    <location>
        <begin position="324"/>
        <end position="352"/>
    </location>
</feature>
<feature type="transmembrane region" description="Helical" evidence="1">
    <location>
        <begin position="218"/>
        <end position="235"/>
    </location>
</feature>
<name>A0AAP2CS85_9RHOB</name>
<accession>A0AAP2CS85</accession>
<dbReference type="Pfam" id="PF13795">
    <property type="entry name" value="HupE_UreJ_2"/>
    <property type="match status" value="1"/>
</dbReference>
<keyword evidence="1" id="KW-0812">Transmembrane</keyword>
<protein>
    <submittedName>
        <fullName evidence="2">HupE/UreJ family protein</fullName>
    </submittedName>
</protein>
<feature type="transmembrane region" description="Helical" evidence="1">
    <location>
        <begin position="292"/>
        <end position="312"/>
    </location>
</feature>
<organism evidence="2 3">
    <name type="scientific">Harenicola maris</name>
    <dbReference type="NCBI Taxonomy" id="2841044"/>
    <lineage>
        <taxon>Bacteria</taxon>
        <taxon>Pseudomonadati</taxon>
        <taxon>Pseudomonadota</taxon>
        <taxon>Alphaproteobacteria</taxon>
        <taxon>Rhodobacterales</taxon>
        <taxon>Paracoccaceae</taxon>
        <taxon>Harenicola</taxon>
    </lineage>
</organism>
<dbReference type="AlphaFoldDB" id="A0AAP2CS85"/>
<comment type="caution">
    <text evidence="2">The sequence shown here is derived from an EMBL/GenBank/DDBJ whole genome shotgun (WGS) entry which is preliminary data.</text>
</comment>
<keyword evidence="3" id="KW-1185">Reference proteome</keyword>
<keyword evidence="1" id="KW-0472">Membrane</keyword>
<dbReference type="Proteomes" id="UP001315686">
    <property type="component" value="Unassembled WGS sequence"/>
</dbReference>